<sequence>MHNLAVPKNWAVKLLPRNIRPFHIRKVMDTDNCLLALSESMKKCGIHPTFHTSLIRPYIHSDDVLFPGRDPDTIYGNAPDGKQIIELIDDHHWRQCKLQFHFIWSDRDQSWESASKADQLTQLDEYLELQGMKTPEDLPKRDPQGQCHC</sequence>
<organism evidence="2 3">
    <name type="scientific">Dacryopinax primogenitus (strain DJM 731)</name>
    <name type="common">Brown rot fungus</name>
    <dbReference type="NCBI Taxonomy" id="1858805"/>
    <lineage>
        <taxon>Eukaryota</taxon>
        <taxon>Fungi</taxon>
        <taxon>Dikarya</taxon>
        <taxon>Basidiomycota</taxon>
        <taxon>Agaricomycotina</taxon>
        <taxon>Dacrymycetes</taxon>
        <taxon>Dacrymycetales</taxon>
        <taxon>Dacrymycetaceae</taxon>
        <taxon>Dacryopinax</taxon>
    </lineage>
</organism>
<evidence type="ECO:0000313" key="3">
    <source>
        <dbReference type="Proteomes" id="UP000030653"/>
    </source>
</evidence>
<dbReference type="Proteomes" id="UP000030653">
    <property type="component" value="Unassembled WGS sequence"/>
</dbReference>
<reference evidence="2 3" key="1">
    <citation type="journal article" date="2012" name="Science">
        <title>The Paleozoic origin of enzymatic lignin decomposition reconstructed from 31 fungal genomes.</title>
        <authorList>
            <person name="Floudas D."/>
            <person name="Binder M."/>
            <person name="Riley R."/>
            <person name="Barry K."/>
            <person name="Blanchette R.A."/>
            <person name="Henrissat B."/>
            <person name="Martinez A.T."/>
            <person name="Otillar R."/>
            <person name="Spatafora J.W."/>
            <person name="Yadav J.S."/>
            <person name="Aerts A."/>
            <person name="Benoit I."/>
            <person name="Boyd A."/>
            <person name="Carlson A."/>
            <person name="Copeland A."/>
            <person name="Coutinho P.M."/>
            <person name="de Vries R.P."/>
            <person name="Ferreira P."/>
            <person name="Findley K."/>
            <person name="Foster B."/>
            <person name="Gaskell J."/>
            <person name="Glotzer D."/>
            <person name="Gorecki P."/>
            <person name="Heitman J."/>
            <person name="Hesse C."/>
            <person name="Hori C."/>
            <person name="Igarashi K."/>
            <person name="Jurgens J.A."/>
            <person name="Kallen N."/>
            <person name="Kersten P."/>
            <person name="Kohler A."/>
            <person name="Kuees U."/>
            <person name="Kumar T.K.A."/>
            <person name="Kuo A."/>
            <person name="LaButti K."/>
            <person name="Larrondo L.F."/>
            <person name="Lindquist E."/>
            <person name="Ling A."/>
            <person name="Lombard V."/>
            <person name="Lucas S."/>
            <person name="Lundell T."/>
            <person name="Martin R."/>
            <person name="McLaughlin D.J."/>
            <person name="Morgenstern I."/>
            <person name="Morin E."/>
            <person name="Murat C."/>
            <person name="Nagy L.G."/>
            <person name="Nolan M."/>
            <person name="Ohm R.A."/>
            <person name="Patyshakuliyeva A."/>
            <person name="Rokas A."/>
            <person name="Ruiz-Duenas F.J."/>
            <person name="Sabat G."/>
            <person name="Salamov A."/>
            <person name="Samejima M."/>
            <person name="Schmutz J."/>
            <person name="Slot J.C."/>
            <person name="St John F."/>
            <person name="Stenlid J."/>
            <person name="Sun H."/>
            <person name="Sun S."/>
            <person name="Syed K."/>
            <person name="Tsang A."/>
            <person name="Wiebenga A."/>
            <person name="Young D."/>
            <person name="Pisabarro A."/>
            <person name="Eastwood D.C."/>
            <person name="Martin F."/>
            <person name="Cullen D."/>
            <person name="Grigoriev I.V."/>
            <person name="Hibbett D.S."/>
        </authorList>
    </citation>
    <scope>NUCLEOTIDE SEQUENCE [LARGE SCALE GENOMIC DNA]</scope>
    <source>
        <strain evidence="2 3">DJM-731 SS1</strain>
    </source>
</reference>
<dbReference type="OrthoDB" id="3158924at2759"/>
<evidence type="ECO:0000259" key="1">
    <source>
        <dbReference type="Pfam" id="PF24626"/>
    </source>
</evidence>
<dbReference type="InterPro" id="IPR056924">
    <property type="entry name" value="SH3_Tf2-1"/>
</dbReference>
<protein>
    <recommendedName>
        <fullName evidence="1">Tf2-1-like SH3-like domain-containing protein</fullName>
    </recommendedName>
</protein>
<accession>M5FYG5</accession>
<name>M5FYG5_DACPD</name>
<dbReference type="Pfam" id="PF24626">
    <property type="entry name" value="SH3_Tf2-1"/>
    <property type="match status" value="1"/>
</dbReference>
<dbReference type="AlphaFoldDB" id="M5FYG5"/>
<dbReference type="EMBL" id="JH795865">
    <property type="protein sequence ID" value="EJU00900.1"/>
    <property type="molecule type" value="Genomic_DNA"/>
</dbReference>
<dbReference type="STRING" id="1858805.M5FYG5"/>
<evidence type="ECO:0000313" key="2">
    <source>
        <dbReference type="EMBL" id="EJU00900.1"/>
    </source>
</evidence>
<dbReference type="OMA" id="WENYENC"/>
<dbReference type="RefSeq" id="XP_040627797.1">
    <property type="nucleotide sequence ID" value="XM_040775180.1"/>
</dbReference>
<proteinExistence type="predicted"/>
<dbReference type="HOGENOM" id="CLU_132807_0_0_1"/>
<dbReference type="GeneID" id="63690242"/>
<keyword evidence="3" id="KW-1185">Reference proteome</keyword>
<feature type="domain" description="Tf2-1-like SH3-like" evidence="1">
    <location>
        <begin position="12"/>
        <end position="58"/>
    </location>
</feature>
<gene>
    <name evidence="2" type="ORF">DACRYDRAFT_53535</name>
</gene>